<dbReference type="PANTHER" id="PTHR45663:SF40">
    <property type="entry name" value="THIOREDOXIN 2"/>
    <property type="match status" value="1"/>
</dbReference>
<evidence type="ECO:0000256" key="7">
    <source>
        <dbReference type="ARBA" id="ARBA00022833"/>
    </source>
</evidence>
<evidence type="ECO:0000256" key="9">
    <source>
        <dbReference type="ARBA" id="ARBA00023002"/>
    </source>
</evidence>
<sequence>MLFKTASSIICNILETNWRIRRTLSLLIPRLVMNTVCSSCQAINRIPDDRVEDAAKCGRCGHDLFDGEVINATGETLDKLLKDDLPVVIDFWAPWCGPCRNFAPIFEDVAEERSGKVRFVKVNTEAERELSARFGIRSIPTIMIFKNGQVVDMLNGAVPKAPFDSWLNESL</sequence>
<evidence type="ECO:0000313" key="18">
    <source>
        <dbReference type="EMBL" id="CBG89270.1"/>
    </source>
</evidence>
<dbReference type="PROSITE" id="PS51352">
    <property type="entry name" value="THIOREDOXIN_2"/>
    <property type="match status" value="1"/>
</dbReference>
<evidence type="ECO:0000256" key="16">
    <source>
        <dbReference type="NCBIfam" id="TIGR01068"/>
    </source>
</evidence>
<dbReference type="GO" id="GO:0005829">
    <property type="term" value="C:cytosol"/>
    <property type="evidence" value="ECO:0007669"/>
    <property type="project" value="TreeGrafter"/>
</dbReference>
<dbReference type="Pfam" id="PF00085">
    <property type="entry name" value="Thioredoxin"/>
    <property type="match status" value="1"/>
</dbReference>
<dbReference type="SUPFAM" id="SSF52833">
    <property type="entry name" value="Thioredoxin-like"/>
    <property type="match status" value="1"/>
</dbReference>
<keyword evidence="10" id="KW-0520">NAD</keyword>
<dbReference type="InterPro" id="IPR017937">
    <property type="entry name" value="Thioredoxin_CS"/>
</dbReference>
<keyword evidence="12" id="KW-0676">Redox-active center</keyword>
<keyword evidence="11" id="KW-1015">Disulfide bond</keyword>
<keyword evidence="19" id="KW-1185">Reference proteome</keyword>
<dbReference type="InterPro" id="IPR049299">
    <property type="entry name" value="Thio2_N"/>
</dbReference>
<dbReference type="GO" id="GO:0047134">
    <property type="term" value="F:protein-disulfide reductase [NAD(P)H] activity"/>
    <property type="evidence" value="ECO:0007669"/>
    <property type="project" value="UniProtKB-EC"/>
</dbReference>
<gene>
    <name evidence="18" type="primary">trxC</name>
    <name evidence="18" type="ordered locus">ROD_25271</name>
</gene>
<dbReference type="FunFam" id="3.40.30.10:FF:000001">
    <property type="entry name" value="Thioredoxin"/>
    <property type="match status" value="1"/>
</dbReference>
<comment type="subcellular location">
    <subcellularLocation>
        <location evidence="1">Cytoplasm</location>
    </subcellularLocation>
</comment>
<dbReference type="AlphaFoldDB" id="D2TU38"/>
<keyword evidence="8" id="KW-0249">Electron transport</keyword>
<proteinExistence type="inferred from homology"/>
<keyword evidence="9 18" id="KW-0560">Oxidoreductase</keyword>
<protein>
    <recommendedName>
        <fullName evidence="16">Thioredoxin</fullName>
    </recommendedName>
</protein>
<evidence type="ECO:0000313" key="19">
    <source>
        <dbReference type="Proteomes" id="UP000001889"/>
    </source>
</evidence>
<evidence type="ECO:0000256" key="1">
    <source>
        <dbReference type="ARBA" id="ARBA00004496"/>
    </source>
</evidence>
<comment type="similarity">
    <text evidence="2">Belongs to the thioredoxin family.</text>
</comment>
<comment type="catalytic activity">
    <reaction evidence="13">
        <text>[protein]-dithiol + NAD(+) = [protein]-disulfide + NADH + H(+)</text>
        <dbReference type="Rhea" id="RHEA:18749"/>
        <dbReference type="Rhea" id="RHEA-COMP:10593"/>
        <dbReference type="Rhea" id="RHEA-COMP:10594"/>
        <dbReference type="ChEBI" id="CHEBI:15378"/>
        <dbReference type="ChEBI" id="CHEBI:29950"/>
        <dbReference type="ChEBI" id="CHEBI:50058"/>
        <dbReference type="ChEBI" id="CHEBI:57540"/>
        <dbReference type="ChEBI" id="CHEBI:57945"/>
        <dbReference type="EC" id="1.8.1.8"/>
    </reaction>
</comment>
<dbReference type="InterPro" id="IPR013766">
    <property type="entry name" value="Thioredoxin_domain"/>
</dbReference>
<evidence type="ECO:0000256" key="14">
    <source>
        <dbReference type="ARBA" id="ARBA00047804"/>
    </source>
</evidence>
<comment type="function">
    <text evidence="15">Efficient electron donor for the essential enzyme ribonucleotide reductase. Is also able to reduce the interchain disulfide bridges of insulin.</text>
</comment>
<keyword evidence="4" id="KW-0963">Cytoplasm</keyword>
<evidence type="ECO:0000256" key="13">
    <source>
        <dbReference type="ARBA" id="ARBA00047388"/>
    </source>
</evidence>
<evidence type="ECO:0000256" key="6">
    <source>
        <dbReference type="ARBA" id="ARBA00022771"/>
    </source>
</evidence>
<dbReference type="EMBL" id="FN543502">
    <property type="protein sequence ID" value="CBG89270.1"/>
    <property type="molecule type" value="Genomic_DNA"/>
</dbReference>
<evidence type="ECO:0000256" key="12">
    <source>
        <dbReference type="ARBA" id="ARBA00023284"/>
    </source>
</evidence>
<dbReference type="CDD" id="cd02947">
    <property type="entry name" value="TRX_family"/>
    <property type="match status" value="1"/>
</dbReference>
<dbReference type="FunFam" id="2.30.30.380:FF:000002">
    <property type="entry name" value="Thioredoxin"/>
    <property type="match status" value="1"/>
</dbReference>
<dbReference type="NCBIfam" id="NF008229">
    <property type="entry name" value="PRK10996.1"/>
    <property type="match status" value="1"/>
</dbReference>
<keyword evidence="3" id="KW-0813">Transport</keyword>
<dbReference type="NCBIfam" id="TIGR01068">
    <property type="entry name" value="thioredoxin"/>
    <property type="match status" value="1"/>
</dbReference>
<dbReference type="Pfam" id="PF21352">
    <property type="entry name" value="Zn_ribbon_Thio2"/>
    <property type="match status" value="1"/>
</dbReference>
<keyword evidence="6" id="KW-0863">Zinc-finger</keyword>
<dbReference type="eggNOG" id="COG3118">
    <property type="taxonomic scope" value="Bacteria"/>
</dbReference>
<dbReference type="Proteomes" id="UP000001889">
    <property type="component" value="Chromosome"/>
</dbReference>
<evidence type="ECO:0000256" key="8">
    <source>
        <dbReference type="ARBA" id="ARBA00022982"/>
    </source>
</evidence>
<organism evidence="18 19">
    <name type="scientific">Citrobacter rodentium (strain ICC168)</name>
    <name type="common">Citrobacter freundii biotype 4280</name>
    <dbReference type="NCBI Taxonomy" id="637910"/>
    <lineage>
        <taxon>Bacteria</taxon>
        <taxon>Pseudomonadati</taxon>
        <taxon>Pseudomonadota</taxon>
        <taxon>Gammaproteobacteria</taxon>
        <taxon>Enterobacterales</taxon>
        <taxon>Enterobacteriaceae</taxon>
        <taxon>Citrobacter</taxon>
    </lineage>
</organism>
<dbReference type="KEGG" id="cro:ROD_25271"/>
<evidence type="ECO:0000256" key="15">
    <source>
        <dbReference type="ARBA" id="ARBA00059366"/>
    </source>
</evidence>
<reference evidence="18 19" key="1">
    <citation type="journal article" date="2010" name="J. Bacteriol.">
        <title>The Citrobacter rodentium genome sequence reveals convergent evolution with human pathogenic Escherichia coli.</title>
        <authorList>
            <person name="Petty N.K."/>
            <person name="Bulgin R."/>
            <person name="Crepin V.F."/>
            <person name="Cerdeno-Tarraga A.M."/>
            <person name="Schroeder G.N."/>
            <person name="Quail M.A."/>
            <person name="Lennard N."/>
            <person name="Corton C."/>
            <person name="Barron A."/>
            <person name="Clark L."/>
            <person name="Toribio A.L."/>
            <person name="Parkhill J."/>
            <person name="Dougan G."/>
            <person name="Frankel G."/>
            <person name="Thomson N.R."/>
        </authorList>
    </citation>
    <scope>NUCLEOTIDE SEQUENCE [LARGE SCALE GENOMIC DNA]</scope>
    <source>
        <strain evidence="18 19">ICC168</strain>
    </source>
</reference>
<accession>D2TU38</accession>
<evidence type="ECO:0000256" key="2">
    <source>
        <dbReference type="ARBA" id="ARBA00008987"/>
    </source>
</evidence>
<dbReference type="InterPro" id="IPR036249">
    <property type="entry name" value="Thioredoxin-like_sf"/>
</dbReference>
<dbReference type="PANTHER" id="PTHR45663">
    <property type="entry name" value="GEO12009P1"/>
    <property type="match status" value="1"/>
</dbReference>
<evidence type="ECO:0000256" key="3">
    <source>
        <dbReference type="ARBA" id="ARBA00022448"/>
    </source>
</evidence>
<keyword evidence="7" id="KW-0862">Zinc</keyword>
<evidence type="ECO:0000256" key="11">
    <source>
        <dbReference type="ARBA" id="ARBA00023157"/>
    </source>
</evidence>
<keyword evidence="5" id="KW-0479">Metal-binding</keyword>
<dbReference type="PRINTS" id="PR00421">
    <property type="entry name" value="THIOREDOXIN"/>
</dbReference>
<evidence type="ECO:0000256" key="5">
    <source>
        <dbReference type="ARBA" id="ARBA00022723"/>
    </source>
</evidence>
<evidence type="ECO:0000256" key="10">
    <source>
        <dbReference type="ARBA" id="ARBA00023027"/>
    </source>
</evidence>
<dbReference type="HOGENOM" id="CLU_090389_10_0_6"/>
<dbReference type="GO" id="GO:0008270">
    <property type="term" value="F:zinc ion binding"/>
    <property type="evidence" value="ECO:0007669"/>
    <property type="project" value="UniProtKB-KW"/>
</dbReference>
<feature type="domain" description="Thioredoxin" evidence="17">
    <location>
        <begin position="40"/>
        <end position="171"/>
    </location>
</feature>
<dbReference type="Gene3D" id="2.30.30.380">
    <property type="entry name" value="Zn-finger domain of Sec23/24"/>
    <property type="match status" value="1"/>
</dbReference>
<dbReference type="InterPro" id="IPR005746">
    <property type="entry name" value="Thioredoxin"/>
</dbReference>
<dbReference type="PROSITE" id="PS00194">
    <property type="entry name" value="THIOREDOXIN_1"/>
    <property type="match status" value="1"/>
</dbReference>
<evidence type="ECO:0000259" key="17">
    <source>
        <dbReference type="PROSITE" id="PS51352"/>
    </source>
</evidence>
<evidence type="ECO:0000256" key="4">
    <source>
        <dbReference type="ARBA" id="ARBA00022490"/>
    </source>
</evidence>
<name>D2TU38_CITRI</name>
<comment type="catalytic activity">
    <reaction evidence="14">
        <text>[protein]-dithiol + NADP(+) = [protein]-disulfide + NADPH + H(+)</text>
        <dbReference type="Rhea" id="RHEA:18753"/>
        <dbReference type="Rhea" id="RHEA-COMP:10593"/>
        <dbReference type="Rhea" id="RHEA-COMP:10594"/>
        <dbReference type="ChEBI" id="CHEBI:15378"/>
        <dbReference type="ChEBI" id="CHEBI:29950"/>
        <dbReference type="ChEBI" id="CHEBI:50058"/>
        <dbReference type="ChEBI" id="CHEBI:57783"/>
        <dbReference type="ChEBI" id="CHEBI:58349"/>
        <dbReference type="EC" id="1.8.1.8"/>
    </reaction>
</comment>
<dbReference type="STRING" id="637910.ROD_25271"/>
<dbReference type="Gene3D" id="3.40.30.10">
    <property type="entry name" value="Glutaredoxin"/>
    <property type="match status" value="1"/>
</dbReference>